<dbReference type="Proteomes" id="UP000886476">
    <property type="component" value="Unassembled WGS sequence"/>
</dbReference>
<name>A0ABX2CDM4_9BRAD</name>
<dbReference type="InterPro" id="IPR005656">
    <property type="entry name" value="MmgE_PrpD"/>
</dbReference>
<keyword evidence="5" id="KW-1185">Reference proteome</keyword>
<evidence type="ECO:0000256" key="1">
    <source>
        <dbReference type="ARBA" id="ARBA00006174"/>
    </source>
</evidence>
<evidence type="ECO:0000259" key="3">
    <source>
        <dbReference type="Pfam" id="PF19305"/>
    </source>
</evidence>
<dbReference type="InterPro" id="IPR045336">
    <property type="entry name" value="MmgE_PrpD_N"/>
</dbReference>
<sequence>MTYAVTEMLAEWVSASEVPEEARISAAKCVFDLMTAAIAGYETPNAMAVRRIASMTWGHGTAAMWFSGEQSTAAGATFVNAACACSLDLDDGHRAASGHPGAAIIPGVLSLLGSPSLDGQRALAAIAVGYEIGVRISSARDLRSVPTVNSGLWSGQAVAAAVGWLRGLSPGQIAHAISIAGTTAPSQSATSYTRFRGNSVKEGIPWGAANGVLAVDLAKQGFTGPIDILDSSERYDRARLLDGLGTSWLINSTYFKPYSCCRWIHAPIDALLSLLRDHDIHPDAIIGIHVETFGRSLTLSNEVAPGTLEGAQYSLPFCLGVAAISGAAALLPLSSDSLRDQRAIEIAGRVRMTVNPEFDLMFPAAVPGRVRITTASGVLEQTVLAPKGEPTNPMSWDDIGAKFLAIAAERVGTRVAAGIPSAIGALQTGDLAPLQSMLEARLFADANSASTVERRHRSQSS</sequence>
<comment type="similarity">
    <text evidence="1">Belongs to the PrpD family.</text>
</comment>
<proteinExistence type="inferred from homology"/>
<dbReference type="InterPro" id="IPR045337">
    <property type="entry name" value="MmgE_PrpD_C"/>
</dbReference>
<protein>
    <submittedName>
        <fullName evidence="4">MmgE/PrpD family protein</fullName>
    </submittedName>
</protein>
<dbReference type="InterPro" id="IPR036148">
    <property type="entry name" value="MmgE/PrpD_sf"/>
</dbReference>
<dbReference type="InterPro" id="IPR042183">
    <property type="entry name" value="MmgE/PrpD_sf_1"/>
</dbReference>
<dbReference type="RefSeq" id="WP_172111413.1">
    <property type="nucleotide sequence ID" value="NZ_JABFDN010000004.1"/>
</dbReference>
<dbReference type="PANTHER" id="PTHR16943">
    <property type="entry name" value="2-METHYLCITRATE DEHYDRATASE-RELATED"/>
    <property type="match status" value="1"/>
</dbReference>
<evidence type="ECO:0000313" key="5">
    <source>
        <dbReference type="Proteomes" id="UP000886476"/>
    </source>
</evidence>
<dbReference type="Pfam" id="PF03972">
    <property type="entry name" value="MmgE_PrpD_N"/>
    <property type="match status" value="1"/>
</dbReference>
<organism evidence="4 5">
    <name type="scientific">Bradyrhizobium aeschynomenes</name>
    <dbReference type="NCBI Taxonomy" id="2734909"/>
    <lineage>
        <taxon>Bacteria</taxon>
        <taxon>Pseudomonadati</taxon>
        <taxon>Pseudomonadota</taxon>
        <taxon>Alphaproteobacteria</taxon>
        <taxon>Hyphomicrobiales</taxon>
        <taxon>Nitrobacteraceae</taxon>
        <taxon>Bradyrhizobium</taxon>
    </lineage>
</organism>
<dbReference type="Gene3D" id="3.30.1330.120">
    <property type="entry name" value="2-methylcitrate dehydratase PrpD"/>
    <property type="match status" value="1"/>
</dbReference>
<feature type="domain" description="MmgE/PrpD N-terminal" evidence="2">
    <location>
        <begin position="10"/>
        <end position="233"/>
    </location>
</feature>
<dbReference type="Pfam" id="PF19305">
    <property type="entry name" value="MmgE_PrpD_C"/>
    <property type="match status" value="1"/>
</dbReference>
<evidence type="ECO:0000313" key="4">
    <source>
        <dbReference type="EMBL" id="NPU66326.1"/>
    </source>
</evidence>
<gene>
    <name evidence="4" type="ORF">HL667_15080</name>
</gene>
<accession>A0ABX2CDM4</accession>
<evidence type="ECO:0000259" key="2">
    <source>
        <dbReference type="Pfam" id="PF03972"/>
    </source>
</evidence>
<dbReference type="Gene3D" id="1.10.4100.10">
    <property type="entry name" value="2-methylcitrate dehydratase PrpD"/>
    <property type="match status" value="1"/>
</dbReference>
<reference evidence="4" key="1">
    <citation type="submission" date="2020-05" db="EMBL/GenBank/DDBJ databases">
        <title>Nod-independent and nitrogen-fixing Bradyrhizobium aeschynomene sp. nov. isolated from nodules of Aeschynomene indica.</title>
        <authorList>
            <person name="Zhang Z."/>
        </authorList>
    </citation>
    <scope>NUCLEOTIDE SEQUENCE</scope>
    <source>
        <strain evidence="4">83012</strain>
    </source>
</reference>
<comment type="caution">
    <text evidence="4">The sequence shown here is derived from an EMBL/GenBank/DDBJ whole genome shotgun (WGS) entry which is preliminary data.</text>
</comment>
<dbReference type="EMBL" id="JABFDN010000004">
    <property type="protein sequence ID" value="NPU66326.1"/>
    <property type="molecule type" value="Genomic_DNA"/>
</dbReference>
<dbReference type="SUPFAM" id="SSF103378">
    <property type="entry name" value="2-methylcitrate dehydratase PrpD"/>
    <property type="match status" value="1"/>
</dbReference>
<feature type="domain" description="MmgE/PrpD C-terminal" evidence="3">
    <location>
        <begin position="258"/>
        <end position="413"/>
    </location>
</feature>
<dbReference type="InterPro" id="IPR042188">
    <property type="entry name" value="MmgE/PrpD_sf_2"/>
</dbReference>
<dbReference type="PANTHER" id="PTHR16943:SF8">
    <property type="entry name" value="2-METHYLCITRATE DEHYDRATASE"/>
    <property type="match status" value="1"/>
</dbReference>